<dbReference type="InterPro" id="IPR025877">
    <property type="entry name" value="MobA-like_NTP_Trfase"/>
</dbReference>
<keyword evidence="3" id="KW-0460">Magnesium</keyword>
<evidence type="ECO:0000259" key="4">
    <source>
        <dbReference type="Pfam" id="PF12804"/>
    </source>
</evidence>
<evidence type="ECO:0000256" key="3">
    <source>
        <dbReference type="ARBA" id="ARBA00022842"/>
    </source>
</evidence>
<dbReference type="PANTHER" id="PTHR43584:SF8">
    <property type="entry name" value="N-ACETYLMURAMATE ALPHA-1-PHOSPHATE URIDYLYLTRANSFERASE"/>
    <property type="match status" value="1"/>
</dbReference>
<dbReference type="EMBL" id="FQUZ01000002">
    <property type="protein sequence ID" value="SHE37945.1"/>
    <property type="molecule type" value="Genomic_DNA"/>
</dbReference>
<keyword evidence="6" id="KW-1185">Reference proteome</keyword>
<dbReference type="AlphaFoldDB" id="A0A1M4T0J3"/>
<dbReference type="GO" id="GO:0016779">
    <property type="term" value="F:nucleotidyltransferase activity"/>
    <property type="evidence" value="ECO:0007669"/>
    <property type="project" value="UniProtKB-KW"/>
</dbReference>
<feature type="domain" description="MobA-like NTP transferase" evidence="4">
    <location>
        <begin position="2"/>
        <end position="110"/>
    </location>
</feature>
<evidence type="ECO:0000256" key="1">
    <source>
        <dbReference type="ARBA" id="ARBA00022679"/>
    </source>
</evidence>
<keyword evidence="1 5" id="KW-0808">Transferase</keyword>
<dbReference type="CDD" id="cd06422">
    <property type="entry name" value="NTP_transferase_like_1"/>
    <property type="match status" value="1"/>
</dbReference>
<protein>
    <submittedName>
        <fullName evidence="5">MobA-like NTP transferase domain-containing protein</fullName>
    </submittedName>
</protein>
<dbReference type="Gene3D" id="3.90.550.10">
    <property type="entry name" value="Spore Coat Polysaccharide Biosynthesis Protein SpsA, Chain A"/>
    <property type="match status" value="1"/>
</dbReference>
<evidence type="ECO:0000313" key="5">
    <source>
        <dbReference type="EMBL" id="SHE37945.1"/>
    </source>
</evidence>
<proteinExistence type="predicted"/>
<dbReference type="Proteomes" id="UP000184327">
    <property type="component" value="Unassembled WGS sequence"/>
</dbReference>
<dbReference type="InterPro" id="IPR029044">
    <property type="entry name" value="Nucleotide-diphossugar_trans"/>
</dbReference>
<evidence type="ECO:0000256" key="2">
    <source>
        <dbReference type="ARBA" id="ARBA00022695"/>
    </source>
</evidence>
<gene>
    <name evidence="5" type="ORF">SAMN02745117_00193</name>
</gene>
<reference evidence="5 6" key="1">
    <citation type="submission" date="2016-11" db="EMBL/GenBank/DDBJ databases">
        <authorList>
            <person name="Jaros S."/>
            <person name="Januszkiewicz K."/>
            <person name="Wedrychowicz H."/>
        </authorList>
    </citation>
    <scope>NUCLEOTIDE SEQUENCE [LARGE SCALE GENOMIC DNA]</scope>
    <source>
        <strain evidence="5 6">DSM 16112</strain>
    </source>
</reference>
<name>A0A1M4T0J3_9BURK</name>
<organism evidence="5 6">
    <name type="scientific">Lampropedia hyalina DSM 16112</name>
    <dbReference type="NCBI Taxonomy" id="1122156"/>
    <lineage>
        <taxon>Bacteria</taxon>
        <taxon>Pseudomonadati</taxon>
        <taxon>Pseudomonadota</taxon>
        <taxon>Betaproteobacteria</taxon>
        <taxon>Burkholderiales</taxon>
        <taxon>Comamonadaceae</taxon>
        <taxon>Lampropedia</taxon>
    </lineage>
</organism>
<dbReference type="Pfam" id="PF12804">
    <property type="entry name" value="NTP_transf_3"/>
    <property type="match status" value="1"/>
</dbReference>
<dbReference type="SUPFAM" id="SSF53448">
    <property type="entry name" value="Nucleotide-diphospho-sugar transferases"/>
    <property type="match status" value="1"/>
</dbReference>
<accession>A0A1M4T0J3</accession>
<keyword evidence="2" id="KW-0548">Nucleotidyltransferase</keyword>
<sequence length="250" mass="27034">MILAAGRGARMQPLTDHTPKPLLPVHGKPLLQWHLEALQQAGVGHALINTGWLGEQIAHRWGDGLHSAHGSLHLQYSREDLDFGAGIETAGGIARALPRLEDTFWLVAGDAFMPGWQFDEAQRARFGSSPLLAHLWLVPNPEHHPQGDFGLGADGLAINPASCGAAQPLPETLYTYSGLALLRRELFQSPWCDIPAGNPQGVAQPLAPLLRKAMDAGRVSAELYRGPWVDVGTPARLATVNAPDHSHHYL</sequence>
<dbReference type="STRING" id="1122156.SAMN02745117_00193"/>
<dbReference type="InterPro" id="IPR050065">
    <property type="entry name" value="GlmU-like"/>
</dbReference>
<dbReference type="PANTHER" id="PTHR43584">
    <property type="entry name" value="NUCLEOTIDYL TRANSFERASE"/>
    <property type="match status" value="1"/>
</dbReference>
<evidence type="ECO:0000313" key="6">
    <source>
        <dbReference type="Proteomes" id="UP000184327"/>
    </source>
</evidence>